<dbReference type="EMBL" id="JAZHOV010000008">
    <property type="protein sequence ID" value="MEF2256099.1"/>
    <property type="molecule type" value="Genomic_DNA"/>
</dbReference>
<dbReference type="PROSITE" id="PS50991">
    <property type="entry name" value="PYR_CT"/>
    <property type="match status" value="1"/>
</dbReference>
<dbReference type="Pfam" id="PF00682">
    <property type="entry name" value="HMGL-like"/>
    <property type="match status" value="1"/>
</dbReference>
<dbReference type="PANTHER" id="PTHR43778">
    <property type="entry name" value="PYRUVATE CARBOXYLASE"/>
    <property type="match status" value="1"/>
</dbReference>
<protein>
    <submittedName>
        <fullName evidence="2">Pyruvate/oxaloacetate carboxyltransferase</fullName>
    </submittedName>
</protein>
<keyword evidence="2" id="KW-0670">Pyruvate</keyword>
<accession>A0ABU7V8T4</accession>
<comment type="caution">
    <text evidence="2">The sequence shown here is derived from an EMBL/GenBank/DDBJ whole genome shotgun (WGS) entry which is preliminary data.</text>
</comment>
<dbReference type="SUPFAM" id="SSF89000">
    <property type="entry name" value="post-HMGL domain-like"/>
    <property type="match status" value="1"/>
</dbReference>
<reference evidence="2 3" key="1">
    <citation type="submission" date="2024-01" db="EMBL/GenBank/DDBJ databases">
        <title>the genome sequence of strain Microbacterium schleiferi NBRC 15075.</title>
        <authorList>
            <person name="Ding Y."/>
            <person name="Zhang G."/>
        </authorList>
    </citation>
    <scope>NUCLEOTIDE SEQUENCE [LARGE SCALE GENOMIC DNA]</scope>
    <source>
        <strain evidence="2 3">NBRC 15075</strain>
    </source>
</reference>
<name>A0ABU7V8T4_9MICO</name>
<keyword evidence="3" id="KW-1185">Reference proteome</keyword>
<organism evidence="2 3">
    <name type="scientific">Microbacterium schleiferi</name>
    <dbReference type="NCBI Taxonomy" id="69362"/>
    <lineage>
        <taxon>Bacteria</taxon>
        <taxon>Bacillati</taxon>
        <taxon>Actinomycetota</taxon>
        <taxon>Actinomycetes</taxon>
        <taxon>Micrococcales</taxon>
        <taxon>Microbacteriaceae</taxon>
        <taxon>Microbacterium</taxon>
    </lineage>
</organism>
<dbReference type="Pfam" id="PF02436">
    <property type="entry name" value="PYC_OADA"/>
    <property type="match status" value="1"/>
</dbReference>
<evidence type="ECO:0000313" key="2">
    <source>
        <dbReference type="EMBL" id="MEF2256099.1"/>
    </source>
</evidence>
<sequence length="521" mass="56821">MTQHPRAAHLSQLGGHRTRGPVRIVDTSLRDGNQSLWGATGITTGMAEAAAVDLAQMNLAAIDFTSSTHLSMGVKFHHENPWERLDRVSAAAPDTLLSAITTGMRFMSWEKASEPVMRLALRMMATHGVRRLHIAEPMNDRDATIRVAQWAKDEGFTQIVAGVVFTESPVHTDERYLANAAAYQAEPAIDHVYLKDPGGLLTVERVRELVPQLREVVHKPLELHSHTTTGAASQLYVTAAALDVDVLHTGLGPLSNGTAQPSLEHLLTNLDAVGIEVDVDRDAAARAAQTLWAIARSQGLAAGAPSEFDLGAHVHQVPGGMMGTLRRQLGEIGMADRLPRVLEECVRVRADLGYPIMVTPFSQFVGSQALMNVLAEESGQDRYSRIPDEVVRFVLGHFGTPEGQIDPDVQTRVRDLPRAAELDRPVPEPSLEELRMLHSERLGRALPDEDLLLAIVMPAEQLDPMYAAGPAPRWVPASAGPPPTDVASFIAAAHTLPRWRSLRIAFGETRIALDRPAQEER</sequence>
<dbReference type="InterPro" id="IPR013785">
    <property type="entry name" value="Aldolase_TIM"/>
</dbReference>
<dbReference type="InterPro" id="IPR055268">
    <property type="entry name" value="PCB-like"/>
</dbReference>
<dbReference type="RefSeq" id="WP_331792216.1">
    <property type="nucleotide sequence ID" value="NZ_BAAAUO010000001.1"/>
</dbReference>
<evidence type="ECO:0000259" key="1">
    <source>
        <dbReference type="PROSITE" id="PS50991"/>
    </source>
</evidence>
<dbReference type="Gene3D" id="3.20.20.70">
    <property type="entry name" value="Aldolase class I"/>
    <property type="match status" value="1"/>
</dbReference>
<dbReference type="InterPro" id="IPR000891">
    <property type="entry name" value="PYR_CT"/>
</dbReference>
<feature type="domain" description="Pyruvate carboxyltransferase" evidence="1">
    <location>
        <begin position="22"/>
        <end position="285"/>
    </location>
</feature>
<gene>
    <name evidence="2" type="ORF">V2V91_13295</name>
</gene>
<proteinExistence type="predicted"/>
<dbReference type="PANTHER" id="PTHR43778:SF2">
    <property type="entry name" value="PYRUVATE CARBOXYLASE, MITOCHONDRIAL"/>
    <property type="match status" value="1"/>
</dbReference>
<dbReference type="InterPro" id="IPR003379">
    <property type="entry name" value="Carboxylase_cons_dom"/>
</dbReference>
<evidence type="ECO:0000313" key="3">
    <source>
        <dbReference type="Proteomes" id="UP001351900"/>
    </source>
</evidence>
<dbReference type="Proteomes" id="UP001351900">
    <property type="component" value="Unassembled WGS sequence"/>
</dbReference>
<dbReference type="SUPFAM" id="SSF51569">
    <property type="entry name" value="Aldolase"/>
    <property type="match status" value="1"/>
</dbReference>